<dbReference type="AlphaFoldDB" id="A0A4S3B7J5"/>
<feature type="transmembrane region" description="Helical" evidence="1">
    <location>
        <begin position="171"/>
        <end position="196"/>
    </location>
</feature>
<dbReference type="OrthoDB" id="2322628at2"/>
<feature type="transmembrane region" description="Helical" evidence="1">
    <location>
        <begin position="208"/>
        <end position="230"/>
    </location>
</feature>
<sequence length="260" mass="30267">MKKCEGCQREIETDFEYCPYCGEKQVVIMNETNEKTLNWLDRLTNYFIFMYQNTKHPVLPTRVFGEKYYGIITYVMVVLLTGFGLSSGLTGLGFIIHGRSFPLLKEFLLWLALGFLVDVVLIYFLYRILLKEELSIWHAFSKLFHPISVTFYFSVLLLMLAHNLGGETSKLIFIIYLILIILTLTLVKFSFVGNVWTAPRHQGKINGVYLMMIVLTLGVILQTILFLVFAPQILEDVLLFIEEVIKNRLGHLYQLFYQIY</sequence>
<feature type="transmembrane region" description="Helical" evidence="1">
    <location>
        <begin position="147"/>
        <end position="165"/>
    </location>
</feature>
<dbReference type="EMBL" id="SDGV01000018">
    <property type="protein sequence ID" value="THB60705.1"/>
    <property type="molecule type" value="Genomic_DNA"/>
</dbReference>
<gene>
    <name evidence="2" type="ORF">ESZ54_08935</name>
</gene>
<organism evidence="2 3">
    <name type="scientific">Vagococcus silagei</name>
    <dbReference type="NCBI Taxonomy" id="2508885"/>
    <lineage>
        <taxon>Bacteria</taxon>
        <taxon>Bacillati</taxon>
        <taxon>Bacillota</taxon>
        <taxon>Bacilli</taxon>
        <taxon>Lactobacillales</taxon>
        <taxon>Enterococcaceae</taxon>
        <taxon>Vagococcus</taxon>
    </lineage>
</organism>
<feature type="transmembrane region" description="Helical" evidence="1">
    <location>
        <begin position="71"/>
        <end position="95"/>
    </location>
</feature>
<keyword evidence="3" id="KW-1185">Reference proteome</keyword>
<accession>A0A4S3B7J5</accession>
<proteinExistence type="predicted"/>
<name>A0A4S3B7J5_9ENTE</name>
<reference evidence="2 3" key="1">
    <citation type="submission" date="2019-01" db="EMBL/GenBank/DDBJ databases">
        <title>Vagococcus silagei sp. nov. isolated from brewer's grain.</title>
        <authorList>
            <person name="Guu J.-R."/>
        </authorList>
    </citation>
    <scope>NUCLEOTIDE SEQUENCE [LARGE SCALE GENOMIC DNA]</scope>
    <source>
        <strain evidence="2 3">2B-2</strain>
    </source>
</reference>
<dbReference type="RefSeq" id="WP_136137330.1">
    <property type="nucleotide sequence ID" value="NZ_SDGV01000018.1"/>
</dbReference>
<evidence type="ECO:0000256" key="1">
    <source>
        <dbReference type="SAM" id="Phobius"/>
    </source>
</evidence>
<protein>
    <submittedName>
        <fullName evidence="2">Uncharacterized protein</fullName>
    </submittedName>
</protein>
<feature type="transmembrane region" description="Helical" evidence="1">
    <location>
        <begin position="107"/>
        <end position="126"/>
    </location>
</feature>
<keyword evidence="1" id="KW-0812">Transmembrane</keyword>
<evidence type="ECO:0000313" key="2">
    <source>
        <dbReference type="EMBL" id="THB60705.1"/>
    </source>
</evidence>
<evidence type="ECO:0000313" key="3">
    <source>
        <dbReference type="Proteomes" id="UP000310506"/>
    </source>
</evidence>
<keyword evidence="1" id="KW-0472">Membrane</keyword>
<comment type="caution">
    <text evidence="2">The sequence shown here is derived from an EMBL/GenBank/DDBJ whole genome shotgun (WGS) entry which is preliminary data.</text>
</comment>
<dbReference type="Proteomes" id="UP000310506">
    <property type="component" value="Unassembled WGS sequence"/>
</dbReference>
<keyword evidence="1" id="KW-1133">Transmembrane helix</keyword>